<dbReference type="GO" id="GO:0005886">
    <property type="term" value="C:plasma membrane"/>
    <property type="evidence" value="ECO:0007669"/>
    <property type="project" value="UniProtKB-SubCell"/>
</dbReference>
<dbReference type="RefSeq" id="WP_142852943.1">
    <property type="nucleotide sequence ID" value="NZ_FXWW01000001.1"/>
</dbReference>
<keyword evidence="5 8" id="KW-0812">Transmembrane</keyword>
<evidence type="ECO:0000256" key="1">
    <source>
        <dbReference type="ARBA" id="ARBA00004651"/>
    </source>
</evidence>
<dbReference type="EMBL" id="VICH01000004">
    <property type="protein sequence ID" value="TQV69191.1"/>
    <property type="molecule type" value="Genomic_DNA"/>
</dbReference>
<dbReference type="SUPFAM" id="SSF81345">
    <property type="entry name" value="ABC transporter involved in vitamin B12 uptake, BtuC"/>
    <property type="match status" value="1"/>
</dbReference>
<name>A0A545SW61_9RHOB</name>
<keyword evidence="10" id="KW-1185">Reference proteome</keyword>
<evidence type="ECO:0000256" key="5">
    <source>
        <dbReference type="ARBA" id="ARBA00022692"/>
    </source>
</evidence>
<comment type="similarity">
    <text evidence="2">Belongs to the binding-protein-dependent transport system permease family. FecCD subfamily.</text>
</comment>
<feature type="transmembrane region" description="Helical" evidence="8">
    <location>
        <begin position="20"/>
        <end position="53"/>
    </location>
</feature>
<feature type="transmembrane region" description="Helical" evidence="8">
    <location>
        <begin position="106"/>
        <end position="123"/>
    </location>
</feature>
<evidence type="ECO:0000256" key="4">
    <source>
        <dbReference type="ARBA" id="ARBA00022475"/>
    </source>
</evidence>
<proteinExistence type="inferred from homology"/>
<dbReference type="PANTHER" id="PTHR30472">
    <property type="entry name" value="FERRIC ENTEROBACTIN TRANSPORT SYSTEM PERMEASE PROTEIN"/>
    <property type="match status" value="1"/>
</dbReference>
<dbReference type="AlphaFoldDB" id="A0A545SW61"/>
<comment type="subcellular location">
    <subcellularLocation>
        <location evidence="1">Cell membrane</location>
        <topology evidence="1">Multi-pass membrane protein</topology>
    </subcellularLocation>
</comment>
<keyword evidence="4" id="KW-1003">Cell membrane</keyword>
<comment type="caution">
    <text evidence="9">The sequence shown here is derived from an EMBL/GenBank/DDBJ whole genome shotgun (WGS) entry which is preliminary data.</text>
</comment>
<feature type="transmembrane region" description="Helical" evidence="8">
    <location>
        <begin position="74"/>
        <end position="94"/>
    </location>
</feature>
<keyword evidence="3" id="KW-0813">Transport</keyword>
<dbReference type="Pfam" id="PF01032">
    <property type="entry name" value="FecCD"/>
    <property type="match status" value="1"/>
</dbReference>
<feature type="transmembrane region" description="Helical" evidence="8">
    <location>
        <begin position="249"/>
        <end position="278"/>
    </location>
</feature>
<dbReference type="Proteomes" id="UP000315816">
    <property type="component" value="Unassembled WGS sequence"/>
</dbReference>
<gene>
    <name evidence="9" type="ORF">FIL88_06415</name>
</gene>
<evidence type="ECO:0000256" key="2">
    <source>
        <dbReference type="ARBA" id="ARBA00007935"/>
    </source>
</evidence>
<keyword evidence="7 8" id="KW-0472">Membrane</keyword>
<reference evidence="9 10" key="1">
    <citation type="submission" date="2019-06" db="EMBL/GenBank/DDBJ databases">
        <title>A novel species of marine bacteria.</title>
        <authorList>
            <person name="Wang Y."/>
        </authorList>
    </citation>
    <scope>NUCLEOTIDE SEQUENCE [LARGE SCALE GENOMIC DNA]</scope>
    <source>
        <strain evidence="9 10">MA1-10</strain>
    </source>
</reference>
<evidence type="ECO:0000313" key="9">
    <source>
        <dbReference type="EMBL" id="TQV69191.1"/>
    </source>
</evidence>
<feature type="transmembrane region" description="Helical" evidence="8">
    <location>
        <begin position="161"/>
        <end position="182"/>
    </location>
</feature>
<dbReference type="InterPro" id="IPR037294">
    <property type="entry name" value="ABC_BtuC-like"/>
</dbReference>
<accession>A0A545SW61</accession>
<feature type="transmembrane region" description="Helical" evidence="8">
    <location>
        <begin position="319"/>
        <end position="337"/>
    </location>
</feature>
<dbReference type="GO" id="GO:0022857">
    <property type="term" value="F:transmembrane transporter activity"/>
    <property type="evidence" value="ECO:0007669"/>
    <property type="project" value="InterPro"/>
</dbReference>
<dbReference type="CDD" id="cd06550">
    <property type="entry name" value="TM_ABC_iron-siderophores_like"/>
    <property type="match status" value="1"/>
</dbReference>
<evidence type="ECO:0000256" key="7">
    <source>
        <dbReference type="ARBA" id="ARBA00023136"/>
    </source>
</evidence>
<keyword evidence="6 8" id="KW-1133">Transmembrane helix</keyword>
<dbReference type="InterPro" id="IPR000522">
    <property type="entry name" value="ABC_transptr_permease_BtuC"/>
</dbReference>
<dbReference type="FunFam" id="1.10.3470.10:FF:000001">
    <property type="entry name" value="Vitamin B12 ABC transporter permease BtuC"/>
    <property type="match status" value="1"/>
</dbReference>
<feature type="transmembrane region" description="Helical" evidence="8">
    <location>
        <begin position="130"/>
        <end position="149"/>
    </location>
</feature>
<feature type="transmembrane region" description="Helical" evidence="8">
    <location>
        <begin position="290"/>
        <end position="313"/>
    </location>
</feature>
<dbReference type="PANTHER" id="PTHR30472:SF1">
    <property type="entry name" value="FE(3+) DICITRATE TRANSPORT SYSTEM PERMEASE PROTEIN FECC-RELATED"/>
    <property type="match status" value="1"/>
</dbReference>
<evidence type="ECO:0000256" key="6">
    <source>
        <dbReference type="ARBA" id="ARBA00022989"/>
    </source>
</evidence>
<organism evidence="9 10">
    <name type="scientific">Aliiroseovarius halocynthiae</name>
    <dbReference type="NCBI Taxonomy" id="985055"/>
    <lineage>
        <taxon>Bacteria</taxon>
        <taxon>Pseudomonadati</taxon>
        <taxon>Pseudomonadota</taxon>
        <taxon>Alphaproteobacteria</taxon>
        <taxon>Rhodobacterales</taxon>
        <taxon>Paracoccaceae</taxon>
        <taxon>Aliiroseovarius</taxon>
    </lineage>
</organism>
<evidence type="ECO:0000256" key="8">
    <source>
        <dbReference type="SAM" id="Phobius"/>
    </source>
</evidence>
<dbReference type="Gene3D" id="1.10.3470.10">
    <property type="entry name" value="ABC transporter involved in vitamin B12 uptake, BtuC"/>
    <property type="match status" value="1"/>
</dbReference>
<protein>
    <submittedName>
        <fullName evidence="9">Iron ABC transporter permease</fullName>
    </submittedName>
</protein>
<evidence type="ECO:0000313" key="10">
    <source>
        <dbReference type="Proteomes" id="UP000315816"/>
    </source>
</evidence>
<feature type="transmembrane region" description="Helical" evidence="8">
    <location>
        <begin position="203"/>
        <end position="223"/>
    </location>
</feature>
<dbReference type="GO" id="GO:0033214">
    <property type="term" value="P:siderophore-iron import into cell"/>
    <property type="evidence" value="ECO:0007669"/>
    <property type="project" value="TreeGrafter"/>
</dbReference>
<sequence>MPDPEYSTTGSLRVQPSKQIIFLFINAVAVAALFWCSLAYGVVSLVASGVLDAFIAFDGSREHLIIIDTRLPRAVLAVIVGASLGAAGAIMQALARNPIAAPELLGVNHGAALFVAAGSFLLTAANARHFVLLALAGAGVAAALSYLISLLGPSRTSSTKLVLAGAAVTSISAALIQLILILHAQTLDEMRFWLAGSLIGRDITALGSVAPILVVGGLISVLVGPKLNIFASGDITAQSLGLHIVTVRVMAVSAVVLLAGSAVALAGPIAFIGLAAPHMVRGLAGADHRWIIVLSASAGAALLLFADLAARFVVPGQEIPVGIMTALIGIPFFLAQVRKGSLS</sequence>
<dbReference type="OrthoDB" id="9811975at2"/>
<evidence type="ECO:0000256" key="3">
    <source>
        <dbReference type="ARBA" id="ARBA00022448"/>
    </source>
</evidence>